<proteinExistence type="predicted"/>
<sequence length="309" mass="31184" precursor="true">MMVRRGRRFVGWSRSIGTVVVLATLAACAGSPVAGTATLTPTTPSSPSTSAPSTTRSTPPTPSSSAAAPSAATSSDTSTGREPPGSTTAAPGPASGTAAEALAPFFAEVDDIDARLSAAADAINAGLTAEEATFDQQTIDTVDAAAPWAAARAIPAGLDAATEQAVLLVYSNLASRFGALRGGDCLQVGTVPRSTLNADCFVRGHEPKARMAGDIAAARAAAESSPFAAASPDSRAAAEVLLRVEYINKANMGCGTMGGFIATEPLPIEWVTESFGEPELAPTDGRVNGVRFRAVSTASAGWTIELLAC</sequence>
<keyword evidence="2" id="KW-0732">Signal</keyword>
<reference evidence="4" key="1">
    <citation type="submission" date="2009-09" db="EMBL/GenBank/DDBJ databases">
        <title>The complete genome of Nakamurella multipartita DSM 44233.</title>
        <authorList>
            <consortium name="US DOE Joint Genome Institute (JGI-PGF)"/>
            <person name="Lucas S."/>
            <person name="Copeland A."/>
            <person name="Lapidus A."/>
            <person name="Glavina del Rio T."/>
            <person name="Dalin E."/>
            <person name="Tice H."/>
            <person name="Bruce D."/>
            <person name="Goodwin L."/>
            <person name="Pitluck S."/>
            <person name="Kyrpides N."/>
            <person name="Mavromatis K."/>
            <person name="Ivanova N."/>
            <person name="Ovchinnikova G."/>
            <person name="Sims D."/>
            <person name="Meincke L."/>
            <person name="Brettin T."/>
            <person name="Detter J.C."/>
            <person name="Han C."/>
            <person name="Larimer F."/>
            <person name="Land M."/>
            <person name="Hauser L."/>
            <person name="Markowitz V."/>
            <person name="Cheng J.-F."/>
            <person name="Hugenholtz P."/>
            <person name="Woyke T."/>
            <person name="Wu D."/>
            <person name="Klenk H.-P."/>
            <person name="Eisen J.A."/>
        </authorList>
    </citation>
    <scope>NUCLEOTIDE SEQUENCE [LARGE SCALE GENOMIC DNA]</scope>
    <source>
        <strain evidence="4">ATCC 700099 / DSM 44233 / CIP 104796 / JCM 9543 / NBRC 105858 / Y-104</strain>
    </source>
</reference>
<dbReference type="RefSeq" id="WP_015747031.1">
    <property type="nucleotide sequence ID" value="NC_013235.1"/>
</dbReference>
<feature type="region of interest" description="Disordered" evidence="1">
    <location>
        <begin position="35"/>
        <end position="96"/>
    </location>
</feature>
<keyword evidence="4" id="KW-1185">Reference proteome</keyword>
<evidence type="ECO:0000256" key="1">
    <source>
        <dbReference type="SAM" id="MobiDB-lite"/>
    </source>
</evidence>
<evidence type="ECO:0000313" key="3">
    <source>
        <dbReference type="EMBL" id="ACV78128.1"/>
    </source>
</evidence>
<evidence type="ECO:0000313" key="4">
    <source>
        <dbReference type="Proteomes" id="UP000002218"/>
    </source>
</evidence>
<dbReference type="HOGENOM" id="CLU_899625_0_0_11"/>
<dbReference type="EMBL" id="CP001737">
    <property type="protein sequence ID" value="ACV78128.1"/>
    <property type="molecule type" value="Genomic_DNA"/>
</dbReference>
<dbReference type="Proteomes" id="UP000002218">
    <property type="component" value="Chromosome"/>
</dbReference>
<organism evidence="3 4">
    <name type="scientific">Nakamurella multipartita (strain ATCC 700099 / DSM 44233 / CIP 104796 / JCM 9543 / NBRC 105858 / Y-104)</name>
    <name type="common">Microsphaera multipartita</name>
    <dbReference type="NCBI Taxonomy" id="479431"/>
    <lineage>
        <taxon>Bacteria</taxon>
        <taxon>Bacillati</taxon>
        <taxon>Actinomycetota</taxon>
        <taxon>Actinomycetes</taxon>
        <taxon>Nakamurellales</taxon>
        <taxon>Nakamurellaceae</taxon>
        <taxon>Nakamurella</taxon>
    </lineage>
</organism>
<accession>C8XG17</accession>
<reference evidence="3 4" key="2">
    <citation type="journal article" date="2010" name="Stand. Genomic Sci.">
        <title>Complete genome sequence of Nakamurella multipartita type strain (Y-104).</title>
        <authorList>
            <person name="Tice H."/>
            <person name="Mayilraj S."/>
            <person name="Sims D."/>
            <person name="Lapidus A."/>
            <person name="Nolan M."/>
            <person name="Lucas S."/>
            <person name="Glavina Del Rio T."/>
            <person name="Copeland A."/>
            <person name="Cheng J.F."/>
            <person name="Meincke L."/>
            <person name="Bruce D."/>
            <person name="Goodwin L."/>
            <person name="Pitluck S."/>
            <person name="Ivanova N."/>
            <person name="Mavromatis K."/>
            <person name="Ovchinnikova G."/>
            <person name="Pati A."/>
            <person name="Chen A."/>
            <person name="Palaniappan K."/>
            <person name="Land M."/>
            <person name="Hauser L."/>
            <person name="Chang Y.J."/>
            <person name="Jeffries C.D."/>
            <person name="Detter J.C."/>
            <person name="Brettin T."/>
            <person name="Rohde M."/>
            <person name="Goker M."/>
            <person name="Bristow J."/>
            <person name="Eisen J.A."/>
            <person name="Markowitz V."/>
            <person name="Hugenholtz P."/>
            <person name="Kyrpides N.C."/>
            <person name="Klenk H.P."/>
            <person name="Chen F."/>
        </authorList>
    </citation>
    <scope>NUCLEOTIDE SEQUENCE [LARGE SCALE GENOMIC DNA]</scope>
    <source>
        <strain evidence="4">ATCC 700099 / DSM 44233 / CIP 104796 / JCM 9543 / NBRC 105858 / Y-104</strain>
    </source>
</reference>
<feature type="compositionally biased region" description="Low complexity" evidence="1">
    <location>
        <begin position="36"/>
        <end position="96"/>
    </location>
</feature>
<name>C8XG17_NAKMY</name>
<dbReference type="PROSITE" id="PS51257">
    <property type="entry name" value="PROKAR_LIPOPROTEIN"/>
    <property type="match status" value="1"/>
</dbReference>
<feature type="signal peptide" evidence="2">
    <location>
        <begin position="1"/>
        <end position="29"/>
    </location>
</feature>
<gene>
    <name evidence="3" type="ordered locus">Namu_1738</name>
</gene>
<protein>
    <submittedName>
        <fullName evidence="3">Uncharacterized protein</fullName>
    </submittedName>
</protein>
<dbReference type="AlphaFoldDB" id="C8XG17"/>
<dbReference type="InParanoid" id="C8XG17"/>
<feature type="chain" id="PRO_5038652673" evidence="2">
    <location>
        <begin position="30"/>
        <end position="309"/>
    </location>
</feature>
<dbReference type="KEGG" id="nml:Namu_1738"/>
<evidence type="ECO:0000256" key="2">
    <source>
        <dbReference type="SAM" id="SignalP"/>
    </source>
</evidence>